<protein>
    <submittedName>
        <fullName evidence="1">Uncharacterized protein</fullName>
    </submittedName>
</protein>
<dbReference type="Proteomes" id="UP000092598">
    <property type="component" value="Chromosome"/>
</dbReference>
<sequence length="363" mass="40246">MSELPDDASLKVYAATDPERLHDLARAADSARAIGKLSELLADQQSREATDWAIRLAERLGEEREPGVWRPVVRRIAWQLAQRPSIVHLKPQFEKHVPVSLDDPGTEVRACLLYEMALRFGLGRRHDEVYVAYGEALRILGHPLAWLPLGSLYFESRLRRGASMEGLMLGSRTPEQLRLAYPEPPPTDGGARAGRTARRVPDETRAAAATEAFAPLGQYEAAFYTLPEPLDPADFNAALLAELDAECLEAVTSDTITAVHTTADDLADDFFTAAFGGGLWTEPLHGAYARLLTWRSLYAVMDLDTGASHYDAVRLASDHRWLRFALSRYTANRWFHGDFTDAGFACLDPTRTRVAVIAVTETD</sequence>
<dbReference type="OrthoDB" id="4099805at2"/>
<dbReference type="EMBL" id="CP016438">
    <property type="protein sequence ID" value="ANS63233.1"/>
    <property type="molecule type" value="Genomic_DNA"/>
</dbReference>
<proteinExistence type="predicted"/>
<dbReference type="STRING" id="1915.SLINC_1009"/>
<dbReference type="AlphaFoldDB" id="A0A1B1M4A0"/>
<evidence type="ECO:0000313" key="1">
    <source>
        <dbReference type="EMBL" id="ANS63233.1"/>
    </source>
</evidence>
<gene>
    <name evidence="1" type="ORF">SLINC_1009</name>
</gene>
<name>A0A1B1M4A0_STRLN</name>
<organism evidence="1 2">
    <name type="scientific">Streptomyces lincolnensis</name>
    <dbReference type="NCBI Taxonomy" id="1915"/>
    <lineage>
        <taxon>Bacteria</taxon>
        <taxon>Bacillati</taxon>
        <taxon>Actinomycetota</taxon>
        <taxon>Actinomycetes</taxon>
        <taxon>Kitasatosporales</taxon>
        <taxon>Streptomycetaceae</taxon>
        <taxon>Streptomyces</taxon>
    </lineage>
</organism>
<accession>A0A1B1M4A0</accession>
<keyword evidence="2" id="KW-1185">Reference proteome</keyword>
<dbReference type="KEGG" id="sls:SLINC_1009"/>
<dbReference type="InterPro" id="IPR045756">
    <property type="entry name" value="DUF6183"/>
</dbReference>
<dbReference type="Pfam" id="PF19681">
    <property type="entry name" value="DUF6183"/>
    <property type="match status" value="1"/>
</dbReference>
<reference evidence="1 2" key="1">
    <citation type="submission" date="2016-07" db="EMBL/GenBank/DDBJ databases">
        <title>Enhancement of antibiotic productionsby engineered nitrateutilization in actinobacteria.</title>
        <authorList>
            <person name="Meng S.C."/>
        </authorList>
    </citation>
    <scope>NUCLEOTIDE SEQUENCE [LARGE SCALE GENOMIC DNA]</scope>
    <source>
        <strain evidence="1 2">NRRL 2936</strain>
    </source>
</reference>
<dbReference type="RefSeq" id="WP_067427445.1">
    <property type="nucleotide sequence ID" value="NZ_CP016438.1"/>
</dbReference>
<evidence type="ECO:0000313" key="2">
    <source>
        <dbReference type="Proteomes" id="UP000092598"/>
    </source>
</evidence>